<sequence>MSLEFKNVILEMVGHVWSDIRGLHFDIVELDRRHATDRSLDVGVLLHLIESLLVIKVNRCSSDGSELEQAGLASFGVLATCCTSFGVHLRDARQCVPKLILDDIFEQKSEIAKAVKDVLEKALSAYGYEIVQTVIVDIEPDSHVKHAIIEINAGCDGHGARDTVYFDTMKEISAASKSSTVFIISHGPGVVRDVAAQIRGLLQESAHLH</sequence>
<dbReference type="Proteomes" id="UP000541444">
    <property type="component" value="Unassembled WGS sequence"/>
</dbReference>
<keyword evidence="3" id="KW-1185">Reference proteome</keyword>
<dbReference type="Pfam" id="PF01145">
    <property type="entry name" value="Band_7"/>
    <property type="match status" value="1"/>
</dbReference>
<organism evidence="2 3">
    <name type="scientific">Kingdonia uniflora</name>
    <dbReference type="NCBI Taxonomy" id="39325"/>
    <lineage>
        <taxon>Eukaryota</taxon>
        <taxon>Viridiplantae</taxon>
        <taxon>Streptophyta</taxon>
        <taxon>Embryophyta</taxon>
        <taxon>Tracheophyta</taxon>
        <taxon>Spermatophyta</taxon>
        <taxon>Magnoliopsida</taxon>
        <taxon>Ranunculales</taxon>
        <taxon>Circaeasteraceae</taxon>
        <taxon>Kingdonia</taxon>
    </lineage>
</organism>
<proteinExistence type="predicted"/>
<reference evidence="2 3" key="1">
    <citation type="journal article" date="2020" name="IScience">
        <title>Genome Sequencing of the Endangered Kingdonia uniflora (Circaeasteraceae, Ranunculales) Reveals Potential Mechanisms of Evolutionary Specialization.</title>
        <authorList>
            <person name="Sun Y."/>
            <person name="Deng T."/>
            <person name="Zhang A."/>
            <person name="Moore M.J."/>
            <person name="Landis J.B."/>
            <person name="Lin N."/>
            <person name="Zhang H."/>
            <person name="Zhang X."/>
            <person name="Huang J."/>
            <person name="Zhang X."/>
            <person name="Sun H."/>
            <person name="Wang H."/>
        </authorList>
    </citation>
    <scope>NUCLEOTIDE SEQUENCE [LARGE SCALE GENOMIC DNA]</scope>
    <source>
        <strain evidence="2">TB1705</strain>
        <tissue evidence="2">Leaf</tissue>
    </source>
</reference>
<accession>A0A7J7M5M3</accession>
<dbReference type="OrthoDB" id="434619at2759"/>
<evidence type="ECO:0000313" key="2">
    <source>
        <dbReference type="EMBL" id="KAF6150165.1"/>
    </source>
</evidence>
<dbReference type="AlphaFoldDB" id="A0A7J7M5M3"/>
<evidence type="ECO:0000259" key="1">
    <source>
        <dbReference type="Pfam" id="PF01145"/>
    </source>
</evidence>
<dbReference type="InterPro" id="IPR036013">
    <property type="entry name" value="Band_7/SPFH_dom_sf"/>
</dbReference>
<protein>
    <recommendedName>
        <fullName evidence="1">Band 7 domain-containing protein</fullName>
    </recommendedName>
</protein>
<dbReference type="PANTHER" id="PTHR43327">
    <property type="entry name" value="STOMATIN-LIKE PROTEIN 2, MITOCHONDRIAL"/>
    <property type="match status" value="1"/>
</dbReference>
<dbReference type="InterPro" id="IPR001107">
    <property type="entry name" value="Band_7"/>
</dbReference>
<dbReference type="SUPFAM" id="SSF117892">
    <property type="entry name" value="Band 7/SPFH domain"/>
    <property type="match status" value="1"/>
</dbReference>
<name>A0A7J7M5M3_9MAGN</name>
<dbReference type="PANTHER" id="PTHR43327:SF10">
    <property type="entry name" value="STOMATIN-LIKE PROTEIN 2, MITOCHONDRIAL"/>
    <property type="match status" value="1"/>
</dbReference>
<dbReference type="Gene3D" id="3.30.479.30">
    <property type="entry name" value="Band 7 domain"/>
    <property type="match status" value="1"/>
</dbReference>
<gene>
    <name evidence="2" type="ORF">GIB67_023120</name>
</gene>
<dbReference type="EMBL" id="JACGCM010001753">
    <property type="protein sequence ID" value="KAF6150165.1"/>
    <property type="molecule type" value="Genomic_DNA"/>
</dbReference>
<dbReference type="InterPro" id="IPR050710">
    <property type="entry name" value="Band7/mec-2_domain"/>
</dbReference>
<evidence type="ECO:0000313" key="3">
    <source>
        <dbReference type="Proteomes" id="UP000541444"/>
    </source>
</evidence>
<feature type="domain" description="Band 7" evidence="1">
    <location>
        <begin position="92"/>
        <end position="148"/>
    </location>
</feature>
<comment type="caution">
    <text evidence="2">The sequence shown here is derived from an EMBL/GenBank/DDBJ whole genome shotgun (WGS) entry which is preliminary data.</text>
</comment>